<dbReference type="Gene3D" id="2.40.320.10">
    <property type="entry name" value="Hypothetical Protein Pfu-838710-001"/>
    <property type="match status" value="1"/>
</dbReference>
<keyword evidence="8" id="KW-0010">Activator</keyword>
<dbReference type="AlphaFoldDB" id="A0A2T0FH46"/>
<evidence type="ECO:0000256" key="8">
    <source>
        <dbReference type="RuleBase" id="RU364150"/>
    </source>
</evidence>
<evidence type="ECO:0000313" key="9">
    <source>
        <dbReference type="EMBL" id="PRT54300.1"/>
    </source>
</evidence>
<dbReference type="PANTHER" id="PTHR13321">
    <property type="entry name" value="MEDIATOR OF RNA POLYMERASE II TRANSCRIPTION, SUBUNIT 18"/>
    <property type="match status" value="1"/>
</dbReference>
<keyword evidence="5 8" id="KW-0804">Transcription</keyword>
<keyword evidence="10" id="KW-1185">Reference proteome</keyword>
<dbReference type="STRING" id="45607.A0A2T0FH46"/>
<dbReference type="OrthoDB" id="5348092at2759"/>
<dbReference type="GO" id="GO:0070847">
    <property type="term" value="C:core mediator complex"/>
    <property type="evidence" value="ECO:0007669"/>
    <property type="project" value="TreeGrafter"/>
</dbReference>
<dbReference type="PANTHER" id="PTHR13321:SF2">
    <property type="entry name" value="MEDIATOR OF RNA POLYMERASE II TRANSCRIPTION SUBUNIT 18"/>
    <property type="match status" value="1"/>
</dbReference>
<dbReference type="InterPro" id="IPR019095">
    <property type="entry name" value="Mediator_Med18"/>
</dbReference>
<keyword evidence="6 8" id="KW-0539">Nucleus</keyword>
<evidence type="ECO:0000256" key="5">
    <source>
        <dbReference type="ARBA" id="ARBA00023163"/>
    </source>
</evidence>
<dbReference type="EMBL" id="NDIQ01000021">
    <property type="protein sequence ID" value="PRT54300.1"/>
    <property type="molecule type" value="Genomic_DNA"/>
</dbReference>
<sequence length="180" mass="20783">MVQELSLYGVVAEQEQPIFLSALTSWSGMRPREFQEHILCWEPTYPFRPKLAAGQVNQIEQYRIFARQNDPLCRPFQENKQALSQEKWEISVHEVPEAGQALKLISQSVLTTPIHEGDPFDFLATLGYTYKDEYWVKGYEFVIKNVVLRIFRILTCSADQLSLADPSKQFLVKAHISCKT</sequence>
<comment type="similarity">
    <text evidence="2 8">Belongs to the Mediator complex subunit 18 family.</text>
</comment>
<comment type="subcellular location">
    <subcellularLocation>
        <location evidence="1 8">Nucleus</location>
    </subcellularLocation>
</comment>
<evidence type="ECO:0000256" key="2">
    <source>
        <dbReference type="ARBA" id="ARBA00009814"/>
    </source>
</evidence>
<evidence type="ECO:0000256" key="7">
    <source>
        <dbReference type="ARBA" id="ARBA00032012"/>
    </source>
</evidence>
<protein>
    <recommendedName>
        <fullName evidence="3 8">Mediator of RNA polymerase II transcription subunit 18</fullName>
    </recommendedName>
    <alternativeName>
        <fullName evidence="7 8">Mediator complex subunit 18</fullName>
    </alternativeName>
</protein>
<name>A0A2T0FH46_9ASCO</name>
<dbReference type="GO" id="GO:0016592">
    <property type="term" value="C:mediator complex"/>
    <property type="evidence" value="ECO:0007669"/>
    <property type="project" value="InterPro"/>
</dbReference>
<comment type="caution">
    <text evidence="9">The sequence shown here is derived from an EMBL/GenBank/DDBJ whole genome shotgun (WGS) entry which is preliminary data.</text>
</comment>
<dbReference type="GO" id="GO:0006369">
    <property type="term" value="P:termination of RNA polymerase II transcription"/>
    <property type="evidence" value="ECO:0007669"/>
    <property type="project" value="TreeGrafter"/>
</dbReference>
<evidence type="ECO:0000256" key="1">
    <source>
        <dbReference type="ARBA" id="ARBA00004123"/>
    </source>
</evidence>
<comment type="function">
    <text evidence="8">Component of the Mediator complex, a coactivator involved in the regulated transcription of nearly all RNA polymerase II-dependent genes. Mediator functions as a bridge to convey information from gene-specific regulatory proteins to the basal RNA polymerase II transcription machinery. Mediator is recruited to promoters by direct interactions with regulatory proteins and serves as a scaffold for the assembly of a functional preinitiation complex with RNA polymerase II and the general transcription factors.</text>
</comment>
<proteinExistence type="inferred from homology"/>
<dbReference type="Proteomes" id="UP000238350">
    <property type="component" value="Unassembled WGS sequence"/>
</dbReference>
<evidence type="ECO:0000313" key="10">
    <source>
        <dbReference type="Proteomes" id="UP000238350"/>
    </source>
</evidence>
<comment type="subunit">
    <text evidence="8">Component of the Mediator complex.</text>
</comment>
<evidence type="ECO:0000256" key="3">
    <source>
        <dbReference type="ARBA" id="ARBA00019612"/>
    </source>
</evidence>
<evidence type="ECO:0000256" key="6">
    <source>
        <dbReference type="ARBA" id="ARBA00023242"/>
    </source>
</evidence>
<gene>
    <name evidence="8" type="primary">MED18</name>
    <name evidence="9" type="ORF">B9G98_01920</name>
</gene>
<organism evidence="9 10">
    <name type="scientific">Wickerhamiella sorbophila</name>
    <dbReference type="NCBI Taxonomy" id="45607"/>
    <lineage>
        <taxon>Eukaryota</taxon>
        <taxon>Fungi</taxon>
        <taxon>Dikarya</taxon>
        <taxon>Ascomycota</taxon>
        <taxon>Saccharomycotina</taxon>
        <taxon>Dipodascomycetes</taxon>
        <taxon>Dipodascales</taxon>
        <taxon>Trichomonascaceae</taxon>
        <taxon>Wickerhamiella</taxon>
    </lineage>
</organism>
<dbReference type="GO" id="GO:0003712">
    <property type="term" value="F:transcription coregulator activity"/>
    <property type="evidence" value="ECO:0007669"/>
    <property type="project" value="InterPro"/>
</dbReference>
<evidence type="ECO:0000256" key="4">
    <source>
        <dbReference type="ARBA" id="ARBA00023015"/>
    </source>
</evidence>
<keyword evidence="4 8" id="KW-0805">Transcription regulation</keyword>
<dbReference type="GO" id="GO:0006357">
    <property type="term" value="P:regulation of transcription by RNA polymerase II"/>
    <property type="evidence" value="ECO:0007669"/>
    <property type="project" value="InterPro"/>
</dbReference>
<accession>A0A2T0FH46</accession>
<dbReference type="Pfam" id="PF09637">
    <property type="entry name" value="Med18"/>
    <property type="match status" value="1"/>
</dbReference>
<reference evidence="9 10" key="1">
    <citation type="submission" date="2017-04" db="EMBL/GenBank/DDBJ databases">
        <title>Genome sequencing of [Candida] sorbophila.</title>
        <authorList>
            <person name="Ahn J.O."/>
        </authorList>
    </citation>
    <scope>NUCLEOTIDE SEQUENCE [LARGE SCALE GENOMIC DNA]</scope>
    <source>
        <strain evidence="9 10">DS02</strain>
    </source>
</reference>